<comment type="caution">
    <text evidence="1">The sequence shown here is derived from an EMBL/GenBank/DDBJ whole genome shotgun (WGS) entry which is preliminary data.</text>
</comment>
<reference evidence="1 2" key="1">
    <citation type="journal article" date="2012" name="ISME J.">
        <title>Nitrification expanded: discovery, physiology and genomics of a nitrite-oxidizing bacterium from the phylum Chloroflexi.</title>
        <authorList>
            <person name="Sorokin D.Y."/>
            <person name="Lucker S."/>
            <person name="Vejmelkova D."/>
            <person name="Kostrikina N.A."/>
            <person name="Kleerebezem R."/>
            <person name="Rijpstra W.I."/>
            <person name="Damste J.S."/>
            <person name="Le Paslier D."/>
            <person name="Muyzer G."/>
            <person name="Wagner M."/>
            <person name="van Loosdrecht M.C."/>
            <person name="Daims H."/>
        </authorList>
    </citation>
    <scope>NUCLEOTIDE SEQUENCE [LARGE SCALE GENOMIC DNA]</scope>
    <source>
        <strain evidence="2">none</strain>
    </source>
</reference>
<dbReference type="RefSeq" id="WP_008479786.1">
    <property type="nucleotide sequence ID" value="NZ_CAGS01000389.1"/>
</dbReference>
<name>I4EKA3_9BACT</name>
<dbReference type="EMBL" id="CAGS01000389">
    <property type="protein sequence ID" value="CCF85115.1"/>
    <property type="molecule type" value="Genomic_DNA"/>
</dbReference>
<sequence length="190" mass="20705">MVREEALTGPNKGAIKDQGCTSCVSPLHHGGQGSLDLSVTAYAQNSPNPTSYLFQGYFLWTDTFDWVNNLPKDYVSLGWNGNLALDWHNLNAWYDNGGSIPWQTQQIFPGQGVVMSFNEWLGSSGAKDGFASALASEASYHGEKGNIVFTYHHTWTGFTGASFWPTGGGGISFGTGTSHWEEASGNTFWY</sequence>
<evidence type="ECO:0000313" key="2">
    <source>
        <dbReference type="Proteomes" id="UP000004221"/>
    </source>
</evidence>
<evidence type="ECO:0000313" key="1">
    <source>
        <dbReference type="EMBL" id="CCF85115.1"/>
    </source>
</evidence>
<organism evidence="1 2">
    <name type="scientific">Nitrolancea hollandica Lb</name>
    <dbReference type="NCBI Taxonomy" id="1129897"/>
    <lineage>
        <taxon>Bacteria</taxon>
        <taxon>Pseudomonadati</taxon>
        <taxon>Thermomicrobiota</taxon>
        <taxon>Thermomicrobia</taxon>
        <taxon>Sphaerobacterales</taxon>
        <taxon>Sphaerobacterineae</taxon>
        <taxon>Sphaerobacteraceae</taxon>
        <taxon>Nitrolancea</taxon>
    </lineage>
</organism>
<accession>I4EKA3</accession>
<proteinExistence type="predicted"/>
<gene>
    <name evidence="1" type="ORF">NITHO_4490007</name>
</gene>
<protein>
    <submittedName>
        <fullName evidence="1">Uncharacterized protein</fullName>
    </submittedName>
</protein>
<keyword evidence="2" id="KW-1185">Reference proteome</keyword>
<dbReference type="AlphaFoldDB" id="I4EKA3"/>
<dbReference type="Proteomes" id="UP000004221">
    <property type="component" value="Unassembled WGS sequence"/>
</dbReference>